<feature type="region of interest" description="Disordered" evidence="1">
    <location>
        <begin position="1"/>
        <end position="31"/>
    </location>
</feature>
<dbReference type="AlphaFoldDB" id="A0AAD7QPP5"/>
<feature type="compositionally biased region" description="Polar residues" evidence="1">
    <location>
        <begin position="1"/>
        <end position="12"/>
    </location>
</feature>
<dbReference type="Proteomes" id="UP001217417">
    <property type="component" value="Unassembled WGS sequence"/>
</dbReference>
<proteinExistence type="predicted"/>
<sequence>MNAAFPSSSQLDISPDATVPARAHHHHPARKLSRTMSGFDLSTLPDADQMKYLVATLRKSMRRSSEIRRSIIKESTEFQNLDETVRSDPTEIRKHEEKKLKLEIDLNRTEAFVRRYMTALSQLSDVSCENIDINLSSAATTPTSELPPADSPNAYVAGRSMFQL</sequence>
<comment type="caution">
    <text evidence="2">The sequence shown here is derived from an EMBL/GenBank/DDBJ whole genome shotgun (WGS) entry which is preliminary data.</text>
</comment>
<evidence type="ECO:0000313" key="2">
    <source>
        <dbReference type="EMBL" id="KAJ8098661.1"/>
    </source>
</evidence>
<keyword evidence="3" id="KW-1185">Reference proteome</keyword>
<dbReference type="EMBL" id="JARPMG010000008">
    <property type="protein sequence ID" value="KAJ8098661.1"/>
    <property type="molecule type" value="Genomic_DNA"/>
</dbReference>
<gene>
    <name evidence="2" type="ORF">POJ06DRAFT_138686</name>
</gene>
<feature type="compositionally biased region" description="Basic residues" evidence="1">
    <location>
        <begin position="22"/>
        <end position="31"/>
    </location>
</feature>
<protein>
    <submittedName>
        <fullName evidence="2">Uncharacterized protein</fullName>
    </submittedName>
</protein>
<name>A0AAD7QPP5_9ASCO</name>
<evidence type="ECO:0000256" key="1">
    <source>
        <dbReference type="SAM" id="MobiDB-lite"/>
    </source>
</evidence>
<dbReference type="RefSeq" id="XP_056042111.1">
    <property type="nucleotide sequence ID" value="XM_056184495.1"/>
</dbReference>
<organism evidence="2 3">
    <name type="scientific">Lipomyces tetrasporus</name>
    <dbReference type="NCBI Taxonomy" id="54092"/>
    <lineage>
        <taxon>Eukaryota</taxon>
        <taxon>Fungi</taxon>
        <taxon>Dikarya</taxon>
        <taxon>Ascomycota</taxon>
        <taxon>Saccharomycotina</taxon>
        <taxon>Lipomycetes</taxon>
        <taxon>Lipomycetales</taxon>
        <taxon>Lipomycetaceae</taxon>
        <taxon>Lipomyces</taxon>
    </lineage>
</organism>
<dbReference type="GeneID" id="80879661"/>
<accession>A0AAD7QPP5</accession>
<reference evidence="2" key="1">
    <citation type="submission" date="2023-03" db="EMBL/GenBank/DDBJ databases">
        <title>Near-Complete genome sequence of Lipomyces tetrasporous NRRL Y-64009, an oleaginous yeast capable of growing on lignocellulosic hydrolysates.</title>
        <authorList>
            <consortium name="Lawrence Berkeley National Laboratory"/>
            <person name="Jagtap S.S."/>
            <person name="Liu J.-J."/>
            <person name="Walukiewicz H.E."/>
            <person name="Pangilinan J."/>
            <person name="Lipzen A."/>
            <person name="Ahrendt S."/>
            <person name="Koriabine M."/>
            <person name="Cobaugh K."/>
            <person name="Salamov A."/>
            <person name="Yoshinaga Y."/>
            <person name="Ng V."/>
            <person name="Daum C."/>
            <person name="Grigoriev I.V."/>
            <person name="Slininger P.J."/>
            <person name="Dien B.S."/>
            <person name="Jin Y.-S."/>
            <person name="Rao C.V."/>
        </authorList>
    </citation>
    <scope>NUCLEOTIDE SEQUENCE</scope>
    <source>
        <strain evidence="2">NRRL Y-64009</strain>
    </source>
</reference>
<evidence type="ECO:0000313" key="3">
    <source>
        <dbReference type="Proteomes" id="UP001217417"/>
    </source>
</evidence>